<dbReference type="PANTHER" id="PTHR30055">
    <property type="entry name" value="HTH-TYPE TRANSCRIPTIONAL REGULATOR RUTR"/>
    <property type="match status" value="1"/>
</dbReference>
<evidence type="ECO:0000259" key="3">
    <source>
        <dbReference type="PROSITE" id="PS50977"/>
    </source>
</evidence>
<feature type="DNA-binding region" description="H-T-H motif" evidence="2">
    <location>
        <begin position="35"/>
        <end position="54"/>
    </location>
</feature>
<dbReference type="SUPFAM" id="SSF46689">
    <property type="entry name" value="Homeodomain-like"/>
    <property type="match status" value="1"/>
</dbReference>
<dbReference type="InterPro" id="IPR050109">
    <property type="entry name" value="HTH-type_TetR-like_transc_reg"/>
</dbReference>
<dbReference type="Pfam" id="PF00440">
    <property type="entry name" value="TetR_N"/>
    <property type="match status" value="1"/>
</dbReference>
<dbReference type="Proteomes" id="UP001302696">
    <property type="component" value="Chromosome"/>
</dbReference>
<evidence type="ECO:0000313" key="4">
    <source>
        <dbReference type="EMBL" id="WPC21892.1"/>
    </source>
</evidence>
<accession>A0ABZ0Q4L1</accession>
<dbReference type="RefSeq" id="WP_057773126.1">
    <property type="nucleotide sequence ID" value="NZ_BBIM01000027.1"/>
</dbReference>
<feature type="domain" description="HTH tetR-type" evidence="3">
    <location>
        <begin position="12"/>
        <end position="72"/>
    </location>
</feature>
<proteinExistence type="predicted"/>
<keyword evidence="5" id="KW-1185">Reference proteome</keyword>
<name>A0ABZ0Q4L1_9LACO</name>
<protein>
    <submittedName>
        <fullName evidence="4">TetR/AcrR family transcriptional regulator</fullName>
    </submittedName>
</protein>
<keyword evidence="1 2" id="KW-0238">DNA-binding</keyword>
<gene>
    <name evidence="4" type="ORF">N6G96_01385</name>
</gene>
<evidence type="ECO:0000313" key="5">
    <source>
        <dbReference type="Proteomes" id="UP001302696"/>
    </source>
</evidence>
<dbReference type="InterPro" id="IPR009057">
    <property type="entry name" value="Homeodomain-like_sf"/>
</dbReference>
<dbReference type="EMBL" id="CP104778">
    <property type="protein sequence ID" value="WPC21892.1"/>
    <property type="molecule type" value="Genomic_DNA"/>
</dbReference>
<dbReference type="PANTHER" id="PTHR30055:SF226">
    <property type="entry name" value="HTH-TYPE TRANSCRIPTIONAL REGULATOR PKSA"/>
    <property type="match status" value="1"/>
</dbReference>
<dbReference type="Gene3D" id="1.10.10.60">
    <property type="entry name" value="Homeodomain-like"/>
    <property type="match status" value="1"/>
</dbReference>
<evidence type="ECO:0000256" key="1">
    <source>
        <dbReference type="ARBA" id="ARBA00023125"/>
    </source>
</evidence>
<dbReference type="PROSITE" id="PS50977">
    <property type="entry name" value="HTH_TETR_2"/>
    <property type="match status" value="1"/>
</dbReference>
<dbReference type="Gene3D" id="1.10.357.10">
    <property type="entry name" value="Tetracycline Repressor, domain 2"/>
    <property type="match status" value="1"/>
</dbReference>
<organism evidence="4 5">
    <name type="scientific">Pediococcus inopinatus</name>
    <dbReference type="NCBI Taxonomy" id="114090"/>
    <lineage>
        <taxon>Bacteria</taxon>
        <taxon>Bacillati</taxon>
        <taxon>Bacillota</taxon>
        <taxon>Bacilli</taxon>
        <taxon>Lactobacillales</taxon>
        <taxon>Lactobacillaceae</taxon>
        <taxon>Pediococcus</taxon>
    </lineage>
</organism>
<dbReference type="SUPFAM" id="SSF48498">
    <property type="entry name" value="Tetracyclin repressor-like, C-terminal domain"/>
    <property type="match status" value="1"/>
</dbReference>
<dbReference type="InterPro" id="IPR001647">
    <property type="entry name" value="HTH_TetR"/>
</dbReference>
<sequence>MPDKNFQVPMDPEKVTRIMQTSLSIFANRGYRGAKTDIIAEEAKVSKGIIFRYYGDKAHLYIATLKFASANLTQVVDYSVWQDAQDLDEMIINATKYKIKLQLQFPDEFKLLLDAYAELGDAPAKLKHKIAEFYAGQTNDNMGNLIDPILERLPIRTDITKEAIQRLMLGIFDQVASETKAFMQANPDADLTDFDEIINHVRLYIDILENGFLKK</sequence>
<dbReference type="InterPro" id="IPR036271">
    <property type="entry name" value="Tet_transcr_reg_TetR-rel_C_sf"/>
</dbReference>
<dbReference type="PRINTS" id="PR00455">
    <property type="entry name" value="HTHTETR"/>
</dbReference>
<evidence type="ECO:0000256" key="2">
    <source>
        <dbReference type="PROSITE-ProRule" id="PRU00335"/>
    </source>
</evidence>
<reference evidence="5" key="1">
    <citation type="submission" date="2024-06" db="EMBL/GenBank/DDBJ databases">
        <authorList>
            <person name="Chang H.C."/>
            <person name="Mun S.Y."/>
        </authorList>
    </citation>
    <scope>NUCLEOTIDE SEQUENCE [LARGE SCALE GENOMIC DNA]</scope>
    <source>
        <strain evidence="5">KT1</strain>
    </source>
</reference>